<reference evidence="13 14" key="1">
    <citation type="submission" date="2015-04" db="EMBL/GenBank/DDBJ databases">
        <authorList>
            <person name="Syromyatnikov M.Y."/>
            <person name="Popov V.N."/>
        </authorList>
    </citation>
    <scope>NUCLEOTIDE SEQUENCE [LARGE SCALE GENOMIC DNA]</scope>
</reference>
<keyword evidence="4" id="KW-0479">Metal-binding</keyword>
<dbReference type="GO" id="GO:0006107">
    <property type="term" value="P:oxaloacetate metabolic process"/>
    <property type="evidence" value="ECO:0007669"/>
    <property type="project" value="UniProtKB-ARBA"/>
</dbReference>
<accession>A0A1J1HHK3</accession>
<evidence type="ECO:0000313" key="14">
    <source>
        <dbReference type="Proteomes" id="UP000183832"/>
    </source>
</evidence>
<comment type="similarity">
    <text evidence="1">Belongs to the FAH family.</text>
</comment>
<dbReference type="Pfam" id="PF01557">
    <property type="entry name" value="FAA_hydrolase"/>
    <property type="match status" value="1"/>
</dbReference>
<dbReference type="GO" id="GO:0046872">
    <property type="term" value="F:metal ion binding"/>
    <property type="evidence" value="ECO:0007669"/>
    <property type="project" value="UniProtKB-KW"/>
</dbReference>
<keyword evidence="8" id="KW-0472">Membrane</keyword>
<evidence type="ECO:0000256" key="5">
    <source>
        <dbReference type="ARBA" id="ARBA00022792"/>
    </source>
</evidence>
<proteinExistence type="inferred from homology"/>
<feature type="coiled-coil region" evidence="10">
    <location>
        <begin position="673"/>
        <end position="769"/>
    </location>
</feature>
<keyword evidence="3 9" id="KW-0812">Transmembrane</keyword>
<keyword evidence="7 9" id="KW-0496">Mitochondrion</keyword>
<dbReference type="InterPro" id="IPR019133">
    <property type="entry name" value="MIC60"/>
</dbReference>
<dbReference type="PANTHER" id="PTHR15415:SF7">
    <property type="entry name" value="MICOS COMPLEX SUBUNIT MIC60"/>
    <property type="match status" value="1"/>
</dbReference>
<dbReference type="GO" id="GO:0050163">
    <property type="term" value="F:oxaloacetate tautomerase activity"/>
    <property type="evidence" value="ECO:0007669"/>
    <property type="project" value="UniProtKB-ARBA"/>
</dbReference>
<dbReference type="Proteomes" id="UP000183832">
    <property type="component" value="Unassembled WGS sequence"/>
</dbReference>
<feature type="domain" description="Fumarylacetoacetase-like C-terminal" evidence="12">
    <location>
        <begin position="116"/>
        <end position="320"/>
    </location>
</feature>
<dbReference type="InterPro" id="IPR011234">
    <property type="entry name" value="Fumarylacetoacetase-like_C"/>
</dbReference>
<dbReference type="FunFam" id="3.90.850.10:FF:000002">
    <property type="entry name" value="2-hydroxyhepta-2,4-diene-1,7-dioate isomerase"/>
    <property type="match status" value="1"/>
</dbReference>
<comment type="subcellular location">
    <subcellularLocation>
        <location evidence="9">Mitochondrion inner membrane</location>
        <topology evidence="9">Single-pass membrane protein</topology>
    </subcellularLocation>
</comment>
<comment type="subunit">
    <text evidence="9">Component of the mitochondrial contact site and cristae organizing system (MICOS) complex.</text>
</comment>
<feature type="compositionally biased region" description="Low complexity" evidence="11">
    <location>
        <begin position="474"/>
        <end position="487"/>
    </location>
</feature>
<dbReference type="AlphaFoldDB" id="A0A1J1HHK3"/>
<evidence type="ECO:0000256" key="1">
    <source>
        <dbReference type="ARBA" id="ARBA00010211"/>
    </source>
</evidence>
<keyword evidence="14" id="KW-1185">Reference proteome</keyword>
<dbReference type="OrthoDB" id="10261039at2759"/>
<dbReference type="GO" id="GO:0061617">
    <property type="term" value="C:MICOS complex"/>
    <property type="evidence" value="ECO:0007669"/>
    <property type="project" value="TreeGrafter"/>
</dbReference>
<dbReference type="Gene3D" id="3.90.850.10">
    <property type="entry name" value="Fumarylacetoacetase-like, C-terminal domain"/>
    <property type="match status" value="1"/>
</dbReference>
<name>A0A1J1HHK3_9DIPT</name>
<organism evidence="13 14">
    <name type="scientific">Clunio marinus</name>
    <dbReference type="NCBI Taxonomy" id="568069"/>
    <lineage>
        <taxon>Eukaryota</taxon>
        <taxon>Metazoa</taxon>
        <taxon>Ecdysozoa</taxon>
        <taxon>Arthropoda</taxon>
        <taxon>Hexapoda</taxon>
        <taxon>Insecta</taxon>
        <taxon>Pterygota</taxon>
        <taxon>Neoptera</taxon>
        <taxon>Endopterygota</taxon>
        <taxon>Diptera</taxon>
        <taxon>Nematocera</taxon>
        <taxon>Chironomoidea</taxon>
        <taxon>Chironomidae</taxon>
        <taxon>Clunio</taxon>
    </lineage>
</organism>
<evidence type="ECO:0000256" key="9">
    <source>
        <dbReference type="RuleBase" id="RU363000"/>
    </source>
</evidence>
<keyword evidence="10" id="KW-0175">Coiled coil</keyword>
<evidence type="ECO:0000256" key="3">
    <source>
        <dbReference type="ARBA" id="ARBA00022692"/>
    </source>
</evidence>
<gene>
    <name evidence="13" type="ORF">CLUMA_CG000835</name>
</gene>
<dbReference type="SUPFAM" id="SSF56529">
    <property type="entry name" value="FAH"/>
    <property type="match status" value="1"/>
</dbReference>
<protein>
    <recommendedName>
        <fullName evidence="9">MICOS complex subunit MIC60</fullName>
    </recommendedName>
    <alternativeName>
        <fullName evidence="9">Mitofilin</fullName>
    </alternativeName>
</protein>
<dbReference type="EMBL" id="CVRI01000003">
    <property type="protein sequence ID" value="CRK87034.1"/>
    <property type="molecule type" value="Genomic_DNA"/>
</dbReference>
<dbReference type="STRING" id="568069.A0A1J1HHK3"/>
<feature type="compositionally biased region" description="Basic and acidic residues" evidence="11">
    <location>
        <begin position="428"/>
        <end position="438"/>
    </location>
</feature>
<evidence type="ECO:0000256" key="2">
    <source>
        <dbReference type="ARBA" id="ARBA00010877"/>
    </source>
</evidence>
<evidence type="ECO:0000256" key="6">
    <source>
        <dbReference type="ARBA" id="ARBA00022989"/>
    </source>
</evidence>
<dbReference type="PANTHER" id="PTHR15415">
    <property type="entry name" value="MITOFILIN"/>
    <property type="match status" value="1"/>
</dbReference>
<keyword evidence="6" id="KW-1133">Transmembrane helix</keyword>
<evidence type="ECO:0000259" key="12">
    <source>
        <dbReference type="Pfam" id="PF01557"/>
    </source>
</evidence>
<evidence type="ECO:0000313" key="13">
    <source>
        <dbReference type="EMBL" id="CRK87034.1"/>
    </source>
</evidence>
<comment type="function">
    <text evidence="9">Component of the MICOS complex, a large protein complex of the mitochondrial inner membrane that plays crucial roles in the maintenance of crista junctions, inner membrane architecture, and formation of contact sites to the outer membrane.</text>
</comment>
<feature type="region of interest" description="Disordered" evidence="11">
    <location>
        <begin position="416"/>
        <end position="497"/>
    </location>
</feature>
<evidence type="ECO:0000256" key="4">
    <source>
        <dbReference type="ARBA" id="ARBA00022723"/>
    </source>
</evidence>
<dbReference type="GO" id="GO:0042407">
    <property type="term" value="P:cristae formation"/>
    <property type="evidence" value="ECO:0007669"/>
    <property type="project" value="TreeGrafter"/>
</dbReference>
<evidence type="ECO:0000256" key="7">
    <source>
        <dbReference type="ARBA" id="ARBA00023128"/>
    </source>
</evidence>
<evidence type="ECO:0000256" key="8">
    <source>
        <dbReference type="ARBA" id="ARBA00023136"/>
    </source>
</evidence>
<dbReference type="InterPro" id="IPR036663">
    <property type="entry name" value="Fumarylacetoacetase_C_sf"/>
</dbReference>
<sequence length="1020" mass="113202">MGSFLLSLTGKIGAVTGAKYQQLNIIKNQIRNFSGSSKMRFVQFKRKNDPTIFLGVSSDDGTEIKDIGLIGTYPNDLKKLIESGVDVTDIKLKSECLASIKTSEVDLLPPILEPQKILCVGLNYKGHCDEQNKEYPKEPMFFSKFASTLVGPTGDVIAHKISDKIDWEVELAVIIGKKASHVKKENAFDYVFGYTVAQDISARDWQKQRNGGQFLIGKSMDSFCPLGPAVVHKSALDPRDLTIKCSVNNILKQCGKTSELIFTIDDIIERVTQSITLLPGDVILTGTPAGVGMHRNPPEFLHAGDMIESEIEGIGKLFNRTKNTSSLVRQYSNRNVPPLQQAGFGKFLLIISPFAIGGGVITYAKYDKDFRKLLEKNVPGIEPVLEVFIDDANPFADIQKKLGEYQQKISDTSSSITSSVTGLFGGSSKEDQTKKPEPAKFPPVTKGPIIPSEQKSVVSAVPPPPISKPEPKAPSKSSQTPVSATVSTPPPPPIKVEKTEIPKNLVDLEKAVESAASQAIKEYNKAVLILKGYNEDVKKIVDSAVENIDINAWTTLKNKTLTRDAAVEKAEQAALAARKKLNDYEQQIEKNVAGVAGEVKTALKQSISSFNEHLNAAKVEVLKAKELAGTSENYWKKVESSRNYFVREIESLFGVNLNEKKLNLSKEEVDLFLVNAYSHVMAYQKELQKLQTEGELRLKRALDAVKGSDQTEAVKAQLEYELEKERRNLNIQNQAKIMRIKAETEKNLRDQLKKQIEAHTDHLNDALSNKEAEMKRIFAREVDEKVATERASYNTQLAVMLGKMKGMDSALKERADLEKSALQAQSLWAACQTLWSSVREGQPGKSWRQELRPLKNEIKAVGSAGEGDEFVAVVINTLPETAKDRGVFPEEALRERFANVDKVARRLALVPAEGASLIVYFLSFIQGALIARPSEAISQDELNNKEFDFGKLDTYEILNRARYWMERGNLVQTLKYMNLLQGASRKVSSEWINEARLLLETQQAVNVLLSHASGNGQRYL</sequence>
<dbReference type="Pfam" id="PF09731">
    <property type="entry name" value="Mitofilin"/>
    <property type="match status" value="1"/>
</dbReference>
<evidence type="ECO:0000256" key="11">
    <source>
        <dbReference type="SAM" id="MobiDB-lite"/>
    </source>
</evidence>
<comment type="similarity">
    <text evidence="2 9">Belongs to the MICOS complex subunit Mic60 family.</text>
</comment>
<evidence type="ECO:0000256" key="10">
    <source>
        <dbReference type="SAM" id="Coils"/>
    </source>
</evidence>
<keyword evidence="5 9" id="KW-0999">Mitochondrion inner membrane</keyword>